<accession>A0A8J7GZX4</accession>
<dbReference type="SUPFAM" id="SSF50129">
    <property type="entry name" value="GroES-like"/>
    <property type="match status" value="1"/>
</dbReference>
<dbReference type="Proteomes" id="UP000622552">
    <property type="component" value="Unassembled WGS sequence"/>
</dbReference>
<name>A0A8J7GZX4_9ACTN</name>
<dbReference type="Pfam" id="PF00107">
    <property type="entry name" value="ADH_zinc_N"/>
    <property type="match status" value="1"/>
</dbReference>
<dbReference type="AlphaFoldDB" id="A0A8J7GZX4"/>
<dbReference type="CDD" id="cd08253">
    <property type="entry name" value="zeta_crystallin"/>
    <property type="match status" value="1"/>
</dbReference>
<keyword evidence="3" id="KW-0560">Oxidoreductase</keyword>
<dbReference type="InterPro" id="IPR013154">
    <property type="entry name" value="ADH-like_N"/>
</dbReference>
<dbReference type="SMART" id="SM00829">
    <property type="entry name" value="PKS_ER"/>
    <property type="match status" value="1"/>
</dbReference>
<evidence type="ECO:0000313" key="4">
    <source>
        <dbReference type="Proteomes" id="UP000622552"/>
    </source>
</evidence>
<dbReference type="Pfam" id="PF08240">
    <property type="entry name" value="ADH_N"/>
    <property type="match status" value="1"/>
</dbReference>
<dbReference type="SUPFAM" id="SSF51735">
    <property type="entry name" value="NAD(P)-binding Rossmann-fold domains"/>
    <property type="match status" value="1"/>
</dbReference>
<gene>
    <name evidence="3" type="ORF">IW245_007735</name>
</gene>
<sequence>MKAIVYSSAGSRDVLEFVDRQVPEPGPGEVRIRVVISGVNQADWKSRQFGHRNGALMFPEVIPHHDGSGVIDAVGEGVDRDRLGQRVWIWEAAWHRPHGTAAEYVVVPSRQAVPLPADVSFEVGASLGIPAIAAHRCLLAVQNGPDRLGPGALAGRTVLVAGGAGAVGHAAIQLGTWSGATMIATVSSPEKAALARAAGAAHTVDYRSDTVVADIRTVAPGGVDLIVELAPSMNVDTDLEVLAPNGTVAAYGTESDGKLTIPTRLVVGRNVRYQFVLVLTMPAADKDLAVADLSDAAAAGVLAVGEEAGLPLRRFPLERTGDAHDAVQAGVVGKVLIDIG</sequence>
<dbReference type="EC" id="1.6.5.5" evidence="3"/>
<comment type="caution">
    <text evidence="3">The sequence shown here is derived from an EMBL/GenBank/DDBJ whole genome shotgun (WGS) entry which is preliminary data.</text>
</comment>
<keyword evidence="1" id="KW-0521">NADP</keyword>
<dbReference type="RefSeq" id="WP_197007941.1">
    <property type="nucleotide sequence ID" value="NZ_BONS01000013.1"/>
</dbReference>
<feature type="domain" description="Enoyl reductase (ER)" evidence="2">
    <location>
        <begin position="10"/>
        <end position="337"/>
    </location>
</feature>
<evidence type="ECO:0000259" key="2">
    <source>
        <dbReference type="SMART" id="SM00829"/>
    </source>
</evidence>
<protein>
    <submittedName>
        <fullName evidence="3">NADPH2:quinone reductase</fullName>
        <ecNumber evidence="3">1.6.5.5</ecNumber>
    </submittedName>
</protein>
<dbReference type="InterPro" id="IPR036291">
    <property type="entry name" value="NAD(P)-bd_dom_sf"/>
</dbReference>
<organism evidence="3 4">
    <name type="scientific">Longispora fulva</name>
    <dbReference type="NCBI Taxonomy" id="619741"/>
    <lineage>
        <taxon>Bacteria</taxon>
        <taxon>Bacillati</taxon>
        <taxon>Actinomycetota</taxon>
        <taxon>Actinomycetes</taxon>
        <taxon>Micromonosporales</taxon>
        <taxon>Micromonosporaceae</taxon>
        <taxon>Longispora</taxon>
    </lineage>
</organism>
<dbReference type="InterPro" id="IPR011032">
    <property type="entry name" value="GroES-like_sf"/>
</dbReference>
<evidence type="ECO:0000256" key="1">
    <source>
        <dbReference type="ARBA" id="ARBA00022857"/>
    </source>
</evidence>
<dbReference type="EMBL" id="JADOUF010000001">
    <property type="protein sequence ID" value="MBG6141541.1"/>
    <property type="molecule type" value="Genomic_DNA"/>
</dbReference>
<dbReference type="InterPro" id="IPR051603">
    <property type="entry name" value="Zinc-ADH_QOR/CCCR"/>
</dbReference>
<dbReference type="PANTHER" id="PTHR44154">
    <property type="entry name" value="QUINONE OXIDOREDUCTASE"/>
    <property type="match status" value="1"/>
</dbReference>
<dbReference type="InterPro" id="IPR013149">
    <property type="entry name" value="ADH-like_C"/>
</dbReference>
<dbReference type="Gene3D" id="3.40.50.720">
    <property type="entry name" value="NAD(P)-binding Rossmann-like Domain"/>
    <property type="match status" value="1"/>
</dbReference>
<dbReference type="PANTHER" id="PTHR44154:SF1">
    <property type="entry name" value="QUINONE OXIDOREDUCTASE"/>
    <property type="match status" value="1"/>
</dbReference>
<keyword evidence="4" id="KW-1185">Reference proteome</keyword>
<dbReference type="InterPro" id="IPR020843">
    <property type="entry name" value="ER"/>
</dbReference>
<reference evidence="3" key="1">
    <citation type="submission" date="2020-11" db="EMBL/GenBank/DDBJ databases">
        <title>Sequencing the genomes of 1000 actinobacteria strains.</title>
        <authorList>
            <person name="Klenk H.-P."/>
        </authorList>
    </citation>
    <scope>NUCLEOTIDE SEQUENCE</scope>
    <source>
        <strain evidence="3">DSM 45356</strain>
    </source>
</reference>
<proteinExistence type="predicted"/>
<dbReference type="Gene3D" id="3.90.180.10">
    <property type="entry name" value="Medium-chain alcohol dehydrogenases, catalytic domain"/>
    <property type="match status" value="1"/>
</dbReference>
<evidence type="ECO:0000313" key="3">
    <source>
        <dbReference type="EMBL" id="MBG6141541.1"/>
    </source>
</evidence>
<dbReference type="GO" id="GO:0003960">
    <property type="term" value="F:quinone reductase (NADPH) activity"/>
    <property type="evidence" value="ECO:0007669"/>
    <property type="project" value="UniProtKB-EC"/>
</dbReference>